<feature type="region of interest" description="Disordered" evidence="1">
    <location>
        <begin position="1"/>
        <end position="123"/>
    </location>
</feature>
<dbReference type="OrthoDB" id="2143914at2759"/>
<name>A0A9P7FMF6_9AGAR</name>
<protein>
    <submittedName>
        <fullName evidence="2">Uncharacterized protein</fullName>
    </submittedName>
</protein>
<evidence type="ECO:0000313" key="3">
    <source>
        <dbReference type="Proteomes" id="UP000775547"/>
    </source>
</evidence>
<dbReference type="Proteomes" id="UP000775547">
    <property type="component" value="Unassembled WGS sequence"/>
</dbReference>
<feature type="region of interest" description="Disordered" evidence="1">
    <location>
        <begin position="158"/>
        <end position="178"/>
    </location>
</feature>
<feature type="compositionally biased region" description="Polar residues" evidence="1">
    <location>
        <begin position="51"/>
        <end position="65"/>
    </location>
</feature>
<proteinExistence type="predicted"/>
<keyword evidence="3" id="KW-1185">Reference proteome</keyword>
<dbReference type="EMBL" id="JABCKV010004796">
    <property type="protein sequence ID" value="KAG5633650.1"/>
    <property type="molecule type" value="Genomic_DNA"/>
</dbReference>
<organism evidence="2 3">
    <name type="scientific">Asterophora parasitica</name>
    <dbReference type="NCBI Taxonomy" id="117018"/>
    <lineage>
        <taxon>Eukaryota</taxon>
        <taxon>Fungi</taxon>
        <taxon>Dikarya</taxon>
        <taxon>Basidiomycota</taxon>
        <taxon>Agaricomycotina</taxon>
        <taxon>Agaricomycetes</taxon>
        <taxon>Agaricomycetidae</taxon>
        <taxon>Agaricales</taxon>
        <taxon>Tricholomatineae</taxon>
        <taxon>Lyophyllaceae</taxon>
        <taxon>Asterophora</taxon>
    </lineage>
</organism>
<dbReference type="AlphaFoldDB" id="A0A9P7FMF6"/>
<accession>A0A9P7FMF6</accession>
<evidence type="ECO:0000313" key="2">
    <source>
        <dbReference type="EMBL" id="KAG5633650.1"/>
    </source>
</evidence>
<feature type="non-terminal residue" evidence="2">
    <location>
        <position position="178"/>
    </location>
</feature>
<gene>
    <name evidence="2" type="ORF">DXG03_006868</name>
</gene>
<reference evidence="2" key="1">
    <citation type="submission" date="2020-07" db="EMBL/GenBank/DDBJ databases">
        <authorList>
            <person name="Nieuwenhuis M."/>
            <person name="Van De Peppel L.J.J."/>
        </authorList>
    </citation>
    <scope>NUCLEOTIDE SEQUENCE</scope>
    <source>
        <strain evidence="2">AP01</strain>
        <tissue evidence="2">Mycelium</tissue>
    </source>
</reference>
<evidence type="ECO:0000256" key="1">
    <source>
        <dbReference type="SAM" id="MobiDB-lite"/>
    </source>
</evidence>
<comment type="caution">
    <text evidence="2">The sequence shown here is derived from an EMBL/GenBank/DDBJ whole genome shotgun (WGS) entry which is preliminary data.</text>
</comment>
<sequence length="178" mass="19369">MDGVVEGPPTASSFFQFQARPVQPTHSQPSFTGDHYRKPTSASVGGPLTAPPTTLEFQVSTSAPESTPRARTIRRPSPPPTPGVLEASSSAAGPSTHLRSRAKPSSRRPQGAPLTPLTSDARTEHILLAARKIGRERAGIVAGYVRDRCRENEVQRIEREKERSAANLEKLEREKAER</sequence>
<reference evidence="2" key="2">
    <citation type="submission" date="2021-10" db="EMBL/GenBank/DDBJ databases">
        <title>Phylogenomics reveals ancestral predisposition of the termite-cultivated fungus Termitomyces towards a domesticated lifestyle.</title>
        <authorList>
            <person name="Auxier B."/>
            <person name="Grum-Grzhimaylo A."/>
            <person name="Cardenas M.E."/>
            <person name="Lodge J.D."/>
            <person name="Laessoe T."/>
            <person name="Pedersen O."/>
            <person name="Smith M.E."/>
            <person name="Kuyper T.W."/>
            <person name="Franco-Molano E.A."/>
            <person name="Baroni T.J."/>
            <person name="Aanen D.K."/>
        </authorList>
    </citation>
    <scope>NUCLEOTIDE SEQUENCE</scope>
    <source>
        <strain evidence="2">AP01</strain>
        <tissue evidence="2">Mycelium</tissue>
    </source>
</reference>